<gene>
    <name evidence="1" type="ORF">QFC21_005412</name>
</gene>
<evidence type="ECO:0000313" key="1">
    <source>
        <dbReference type="EMBL" id="KAJ9096047.1"/>
    </source>
</evidence>
<evidence type="ECO:0000313" key="2">
    <source>
        <dbReference type="Proteomes" id="UP001227268"/>
    </source>
</evidence>
<sequence length="358" mass="37925">MSSHKLPISSMTGEAEVAVLAVIRACQLTKSVQNTLTVDEKVTKPDKSPVTVGDLAAQSLISLHLLDSFPEDKIVGEEDTTELRQNNGLRAKVVDLVNEGFGKGRAEAGAWSEGKTFSESEILSAIDAGSDVGGGTGRLWTIDPIDGTLGFLRKEQYAVCLALIVDGQVELGVLACPNLGTNSVDDETKGVLFLARKGEGSWSRPIESPEYKQLSLPASIPSSSIRFLESVESGHSAHGIQARIGALLGVPENTSLRMDSQAKYGCLGRGEGGAYLRIPTKYMGGKAYEEKIWDHASGSLLISESGGICTDMHGEPLDFSQGRTLKSNDGVVAAGRDMHAKVLEAVKQAVAEAQTGKL</sequence>
<proteinExistence type="predicted"/>
<comment type="caution">
    <text evidence="1">The sequence shown here is derived from an EMBL/GenBank/DDBJ whole genome shotgun (WGS) entry which is preliminary data.</text>
</comment>
<keyword evidence="2" id="KW-1185">Reference proteome</keyword>
<protein>
    <submittedName>
        <fullName evidence="1">Uncharacterized protein</fullName>
    </submittedName>
</protein>
<dbReference type="EMBL" id="JASBWT010000020">
    <property type="protein sequence ID" value="KAJ9096047.1"/>
    <property type="molecule type" value="Genomic_DNA"/>
</dbReference>
<dbReference type="Proteomes" id="UP001227268">
    <property type="component" value="Unassembled WGS sequence"/>
</dbReference>
<accession>A0ACC2VBV4</accession>
<name>A0ACC2VBV4_9TREE</name>
<organism evidence="1 2">
    <name type="scientific">Naganishia friedmannii</name>
    <dbReference type="NCBI Taxonomy" id="89922"/>
    <lineage>
        <taxon>Eukaryota</taxon>
        <taxon>Fungi</taxon>
        <taxon>Dikarya</taxon>
        <taxon>Basidiomycota</taxon>
        <taxon>Agaricomycotina</taxon>
        <taxon>Tremellomycetes</taxon>
        <taxon>Filobasidiales</taxon>
        <taxon>Filobasidiaceae</taxon>
        <taxon>Naganishia</taxon>
    </lineage>
</organism>
<reference evidence="1" key="1">
    <citation type="submission" date="2023-04" db="EMBL/GenBank/DDBJ databases">
        <title>Draft Genome sequencing of Naganishia species isolated from polar environments using Oxford Nanopore Technology.</title>
        <authorList>
            <person name="Leo P."/>
            <person name="Venkateswaran K."/>
        </authorList>
    </citation>
    <scope>NUCLEOTIDE SEQUENCE</scope>
    <source>
        <strain evidence="1">MNA-CCFEE 5423</strain>
    </source>
</reference>